<dbReference type="eggNOG" id="KOG4838">
    <property type="taxonomic scope" value="Eukaryota"/>
</dbReference>
<comment type="similarity">
    <text evidence="2">Belongs to the TMEM231 family.</text>
</comment>
<dbReference type="FunCoup" id="B3RVL7">
    <property type="interactions" value="365"/>
</dbReference>
<dbReference type="RefSeq" id="XP_002111554.1">
    <property type="nucleotide sequence ID" value="XM_002111518.1"/>
</dbReference>
<dbReference type="InParanoid" id="B3RVL7"/>
<dbReference type="AlphaFoldDB" id="B3RVL7"/>
<dbReference type="Proteomes" id="UP000009022">
    <property type="component" value="Unassembled WGS sequence"/>
</dbReference>
<keyword evidence="10" id="KW-0966">Cell projection</keyword>
<keyword evidence="6 12" id="KW-1133">Transmembrane helix</keyword>
<dbReference type="PANTHER" id="PTHR14605">
    <property type="entry name" value="CHST5 PROTEIN"/>
    <property type="match status" value="1"/>
</dbReference>
<protein>
    <recommendedName>
        <fullName evidence="3">Transmembrane protein 231</fullName>
    </recommendedName>
</protein>
<evidence type="ECO:0000256" key="3">
    <source>
        <dbReference type="ARBA" id="ARBA00015087"/>
    </source>
</evidence>
<accession>B3RVL7</accession>
<evidence type="ECO:0000256" key="1">
    <source>
        <dbReference type="ARBA" id="ARBA00004272"/>
    </source>
</evidence>
<comment type="function">
    <text evidence="11">Transmembrane component of the tectonic-like complex, a complex localized at the transition zone of primary cilia and acting as a barrier that prevents diffusion of transmembrane proteins between the cilia and plasma membranes. Required for ciliogenesis and sonic hedgehog/SHH signaling.</text>
</comment>
<evidence type="ECO:0000313" key="14">
    <source>
        <dbReference type="Proteomes" id="UP000009022"/>
    </source>
</evidence>
<dbReference type="PhylomeDB" id="B3RVL7"/>
<evidence type="ECO:0000256" key="9">
    <source>
        <dbReference type="ARBA" id="ARBA00023180"/>
    </source>
</evidence>
<dbReference type="PANTHER" id="PTHR14605:SF1">
    <property type="entry name" value="TRANSMEMBRANE PROTEIN 231"/>
    <property type="match status" value="1"/>
</dbReference>
<dbReference type="STRING" id="10228.B3RVL7"/>
<proteinExistence type="inferred from homology"/>
<organism evidence="13 14">
    <name type="scientific">Trichoplax adhaerens</name>
    <name type="common">Trichoplax reptans</name>
    <dbReference type="NCBI Taxonomy" id="10228"/>
    <lineage>
        <taxon>Eukaryota</taxon>
        <taxon>Metazoa</taxon>
        <taxon>Placozoa</taxon>
        <taxon>Uniplacotomia</taxon>
        <taxon>Trichoplacea</taxon>
        <taxon>Trichoplacidae</taxon>
        <taxon>Trichoplax</taxon>
    </lineage>
</organism>
<evidence type="ECO:0000313" key="13">
    <source>
        <dbReference type="EMBL" id="EDV25521.1"/>
    </source>
</evidence>
<dbReference type="CTD" id="6753265"/>
<dbReference type="GO" id="GO:0032880">
    <property type="term" value="P:regulation of protein localization"/>
    <property type="evidence" value="ECO:0000318"/>
    <property type="project" value="GO_Central"/>
</dbReference>
<keyword evidence="8 12" id="KW-0472">Membrane</keyword>
<dbReference type="EMBL" id="DS985244">
    <property type="protein sequence ID" value="EDV25521.1"/>
    <property type="molecule type" value="Genomic_DNA"/>
</dbReference>
<dbReference type="InterPro" id="IPR019306">
    <property type="entry name" value="TMEM231"/>
</dbReference>
<evidence type="ECO:0000256" key="5">
    <source>
        <dbReference type="ARBA" id="ARBA00022692"/>
    </source>
</evidence>
<evidence type="ECO:0000256" key="7">
    <source>
        <dbReference type="ARBA" id="ARBA00023069"/>
    </source>
</evidence>
<evidence type="ECO:0000256" key="11">
    <source>
        <dbReference type="ARBA" id="ARBA00024803"/>
    </source>
</evidence>
<dbReference type="OrthoDB" id="426438at2759"/>
<reference evidence="13 14" key="1">
    <citation type="journal article" date="2008" name="Nature">
        <title>The Trichoplax genome and the nature of placozoans.</title>
        <authorList>
            <person name="Srivastava M."/>
            <person name="Begovic E."/>
            <person name="Chapman J."/>
            <person name="Putnam N.H."/>
            <person name="Hellsten U."/>
            <person name="Kawashima T."/>
            <person name="Kuo A."/>
            <person name="Mitros T."/>
            <person name="Salamov A."/>
            <person name="Carpenter M.L."/>
            <person name="Signorovitch A.Y."/>
            <person name="Moreno M.A."/>
            <person name="Kamm K."/>
            <person name="Grimwood J."/>
            <person name="Schmutz J."/>
            <person name="Shapiro H."/>
            <person name="Grigoriev I.V."/>
            <person name="Buss L.W."/>
            <person name="Schierwater B."/>
            <person name="Dellaporta S.L."/>
            <person name="Rokhsar D.S."/>
        </authorList>
    </citation>
    <scope>NUCLEOTIDE SEQUENCE [LARGE SCALE GENOMIC DNA]</scope>
    <source>
        <strain evidence="13 14">Grell-BS-1999</strain>
    </source>
</reference>
<evidence type="ECO:0000256" key="4">
    <source>
        <dbReference type="ARBA" id="ARBA00022475"/>
    </source>
</evidence>
<evidence type="ECO:0000256" key="12">
    <source>
        <dbReference type="SAM" id="Phobius"/>
    </source>
</evidence>
<dbReference type="KEGG" id="tad:TRIADDRAFT_24324"/>
<dbReference type="GO" id="GO:0060271">
    <property type="term" value="P:cilium assembly"/>
    <property type="evidence" value="ECO:0000318"/>
    <property type="project" value="GO_Central"/>
</dbReference>
<evidence type="ECO:0000256" key="2">
    <source>
        <dbReference type="ARBA" id="ARBA00009082"/>
    </source>
</evidence>
<keyword evidence="4" id="KW-1003">Cell membrane</keyword>
<keyword evidence="14" id="KW-1185">Reference proteome</keyword>
<keyword evidence="7" id="KW-0969">Cilium</keyword>
<dbReference type="GO" id="GO:0035869">
    <property type="term" value="C:ciliary transition zone"/>
    <property type="evidence" value="ECO:0000318"/>
    <property type="project" value="GO_Central"/>
</dbReference>
<comment type="subcellular location">
    <subcellularLocation>
        <location evidence="1">Cell projection</location>
        <location evidence="1">Cilium membrane</location>
        <topology evidence="1">Multi-pass membrane protein</topology>
    </subcellularLocation>
</comment>
<dbReference type="HOGENOM" id="CLU_070969_0_0_1"/>
<evidence type="ECO:0000256" key="8">
    <source>
        <dbReference type="ARBA" id="ARBA00023136"/>
    </source>
</evidence>
<sequence length="306" mass="35745">MAVYTVYSSPVYQHYTASVCSKATIFLLCCIILTFIPPLILAWYSQGFWIRESTFREQPDVRFKHDIIMVLQGDTPDSQLIWSTYRNLNLLMESKLRVPLVQTSETDSNRDGLYDYLDFTIEVPMTGTDSVYQLQLLFTFDYRLYKYPTFTMESMAYIHYSSAVAGAEFYTVGDLRFHQKYPLPSSGIYSVNNKPVVNSSSIYTSSWKLSSIFSEYSTRNETTNYISHSPVWVSGKAPEQAFNISGRIYYPEETIIFRPGFWQLIKWGWVQYLSVLLIFLFIFNKVKRFVFLNQLINVIPKKYHAE</sequence>
<dbReference type="GO" id="GO:0060170">
    <property type="term" value="C:ciliary membrane"/>
    <property type="evidence" value="ECO:0000318"/>
    <property type="project" value="GO_Central"/>
</dbReference>
<evidence type="ECO:0000256" key="10">
    <source>
        <dbReference type="ARBA" id="ARBA00023273"/>
    </source>
</evidence>
<dbReference type="OMA" id="PALYTRY"/>
<dbReference type="GeneID" id="6753265"/>
<dbReference type="Pfam" id="PF10149">
    <property type="entry name" value="TM231"/>
    <property type="match status" value="1"/>
</dbReference>
<feature type="transmembrane region" description="Helical" evidence="12">
    <location>
        <begin position="23"/>
        <end position="44"/>
    </location>
</feature>
<feature type="transmembrane region" description="Helical" evidence="12">
    <location>
        <begin position="264"/>
        <end position="283"/>
    </location>
</feature>
<gene>
    <name evidence="13" type="ORF">TRIADDRAFT_24324</name>
</gene>
<keyword evidence="9" id="KW-0325">Glycoprotein</keyword>
<evidence type="ECO:0000256" key="6">
    <source>
        <dbReference type="ARBA" id="ARBA00022989"/>
    </source>
</evidence>
<keyword evidence="5 12" id="KW-0812">Transmembrane</keyword>
<name>B3RVL7_TRIAD</name>